<dbReference type="Gene3D" id="1.10.3720.10">
    <property type="entry name" value="MetI-like"/>
    <property type="match status" value="1"/>
</dbReference>
<keyword evidence="8" id="KW-0997">Cell inner membrane</keyword>
<sequence>MATRATSLGEPDVQAITVTIRRSGLAGGLTHMDVDSSEISQSIALTIELASVTTVILLMIGVPLAWWLARSKTFLSEAVAALITLPLVLPPTALGFCVLVLLGPDGPGGVLASFWGGRTLAFTFAGIVVGSVLSALPLVVHPIRNAFVAIGDHPLKMTPRVSPLYAFIAISAPLARLELAKAAVFGFSHTIGTFGVVMMIGGNIPGRTKVLSAYVVDYVQASRWHEASVVAAGMVVFAVATIFTLAIIDRHSTRRVTEPS</sequence>
<comment type="similarity">
    <text evidence="3">Belongs to the binding-protein-dependent transport system permease family. CysTW subfamily.</text>
</comment>
<evidence type="ECO:0000256" key="8">
    <source>
        <dbReference type="ARBA" id="ARBA00022519"/>
    </source>
</evidence>
<keyword evidence="7" id="KW-0500">Molybdenum</keyword>
<keyword evidence="6" id="KW-1003">Cell membrane</keyword>
<evidence type="ECO:0000256" key="6">
    <source>
        <dbReference type="ARBA" id="ARBA00022475"/>
    </source>
</evidence>
<gene>
    <name evidence="14" type="ORF">FBZ95_109185</name>
</gene>
<feature type="domain" description="ABC transmembrane type-1" evidence="13">
    <location>
        <begin position="43"/>
        <end position="247"/>
    </location>
</feature>
<dbReference type="GO" id="GO:0055085">
    <property type="term" value="P:transmembrane transport"/>
    <property type="evidence" value="ECO:0007669"/>
    <property type="project" value="InterPro"/>
</dbReference>
<keyword evidence="9 12" id="KW-0812">Transmembrane</keyword>
<comment type="subcellular location">
    <subcellularLocation>
        <location evidence="2">Cell inner membrane</location>
        <topology evidence="2">Multi-pass membrane protein</topology>
    </subcellularLocation>
</comment>
<evidence type="ECO:0000256" key="2">
    <source>
        <dbReference type="ARBA" id="ARBA00004429"/>
    </source>
</evidence>
<keyword evidence="10 12" id="KW-1133">Transmembrane helix</keyword>
<dbReference type="InterPro" id="IPR000515">
    <property type="entry name" value="MetI-like"/>
</dbReference>
<protein>
    <recommendedName>
        <fullName evidence="4">Molybdenum transport system permease protein ModB</fullName>
    </recommendedName>
</protein>
<proteinExistence type="inferred from homology"/>
<accession>A0A560I297</accession>
<dbReference type="GO" id="GO:0005886">
    <property type="term" value="C:plasma membrane"/>
    <property type="evidence" value="ECO:0007669"/>
    <property type="project" value="UniProtKB-SubCell"/>
</dbReference>
<feature type="transmembrane region" description="Helical" evidence="12">
    <location>
        <begin position="224"/>
        <end position="248"/>
    </location>
</feature>
<comment type="caution">
    <text evidence="14">The sequence shown here is derived from an EMBL/GenBank/DDBJ whole genome shotgun (WGS) entry which is preliminary data.</text>
</comment>
<evidence type="ECO:0000256" key="12">
    <source>
        <dbReference type="SAM" id="Phobius"/>
    </source>
</evidence>
<evidence type="ECO:0000256" key="3">
    <source>
        <dbReference type="ARBA" id="ARBA00007069"/>
    </source>
</evidence>
<evidence type="ECO:0000256" key="11">
    <source>
        <dbReference type="ARBA" id="ARBA00023136"/>
    </source>
</evidence>
<dbReference type="InterPro" id="IPR035906">
    <property type="entry name" value="MetI-like_sf"/>
</dbReference>
<keyword evidence="11 12" id="KW-0472">Membrane</keyword>
<evidence type="ECO:0000256" key="9">
    <source>
        <dbReference type="ARBA" id="ARBA00022692"/>
    </source>
</evidence>
<organism evidence="14 15">
    <name type="scientific">Bradyrhizobium sacchari</name>
    <dbReference type="NCBI Taxonomy" id="1399419"/>
    <lineage>
        <taxon>Bacteria</taxon>
        <taxon>Pseudomonadati</taxon>
        <taxon>Pseudomonadota</taxon>
        <taxon>Alphaproteobacteria</taxon>
        <taxon>Hyphomicrobiales</taxon>
        <taxon>Nitrobacteraceae</taxon>
        <taxon>Bradyrhizobium</taxon>
    </lineage>
</organism>
<dbReference type="STRING" id="1399419.A5906_12605"/>
<dbReference type="SUPFAM" id="SSF161098">
    <property type="entry name" value="MetI-like"/>
    <property type="match status" value="1"/>
</dbReference>
<dbReference type="Proteomes" id="UP000315914">
    <property type="component" value="Unassembled WGS sequence"/>
</dbReference>
<dbReference type="PANTHER" id="PTHR30183:SF8">
    <property type="entry name" value="MOLYBDENUM TRANSPORT SYSTEM PERMEASE"/>
    <property type="match status" value="1"/>
</dbReference>
<dbReference type="FunFam" id="1.10.3720.10:FF:000054">
    <property type="entry name" value="Molybdenum transport system permease"/>
    <property type="match status" value="1"/>
</dbReference>
<comment type="function">
    <text evidence="1">Part of the binding-protein-dependent transport system for molybdenum; probably responsible for the translocation of the substrate across the membrane.</text>
</comment>
<evidence type="ECO:0000256" key="10">
    <source>
        <dbReference type="ARBA" id="ARBA00022989"/>
    </source>
</evidence>
<keyword evidence="15" id="KW-1185">Reference proteome</keyword>
<evidence type="ECO:0000259" key="13">
    <source>
        <dbReference type="PROSITE" id="PS50928"/>
    </source>
</evidence>
<feature type="transmembrane region" description="Helical" evidence="12">
    <location>
        <begin position="43"/>
        <end position="67"/>
    </location>
</feature>
<evidence type="ECO:0000256" key="1">
    <source>
        <dbReference type="ARBA" id="ARBA00002949"/>
    </source>
</evidence>
<evidence type="ECO:0000313" key="15">
    <source>
        <dbReference type="Proteomes" id="UP000315914"/>
    </source>
</evidence>
<feature type="transmembrane region" description="Helical" evidence="12">
    <location>
        <begin position="79"/>
        <end position="102"/>
    </location>
</feature>
<reference evidence="14 15" key="1">
    <citation type="submission" date="2019-06" db="EMBL/GenBank/DDBJ databases">
        <title>Genomic Encyclopedia of Type Strains, Phase IV (KMG-V): Genome sequencing to study the core and pangenomes of soil and plant-associated prokaryotes.</title>
        <authorList>
            <person name="Whitman W."/>
        </authorList>
    </citation>
    <scope>NUCLEOTIDE SEQUENCE [LARGE SCALE GENOMIC DNA]</scope>
    <source>
        <strain evidence="14 15">BR 10556</strain>
    </source>
</reference>
<name>A0A560I297_9BRAD</name>
<evidence type="ECO:0000256" key="4">
    <source>
        <dbReference type="ARBA" id="ARBA00018710"/>
    </source>
</evidence>
<feature type="transmembrane region" description="Helical" evidence="12">
    <location>
        <begin position="182"/>
        <end position="204"/>
    </location>
</feature>
<evidence type="ECO:0000256" key="7">
    <source>
        <dbReference type="ARBA" id="ARBA00022505"/>
    </source>
</evidence>
<dbReference type="EMBL" id="VITW01000009">
    <property type="protein sequence ID" value="TWB69588.1"/>
    <property type="molecule type" value="Genomic_DNA"/>
</dbReference>
<dbReference type="PROSITE" id="PS50928">
    <property type="entry name" value="ABC_TM1"/>
    <property type="match status" value="1"/>
</dbReference>
<dbReference type="CDD" id="cd06261">
    <property type="entry name" value="TM_PBP2"/>
    <property type="match status" value="1"/>
</dbReference>
<dbReference type="PANTHER" id="PTHR30183">
    <property type="entry name" value="MOLYBDENUM TRANSPORT SYSTEM PERMEASE PROTEIN MODB"/>
    <property type="match status" value="1"/>
</dbReference>
<feature type="transmembrane region" description="Helical" evidence="12">
    <location>
        <begin position="122"/>
        <end position="140"/>
    </location>
</feature>
<evidence type="ECO:0000313" key="14">
    <source>
        <dbReference type="EMBL" id="TWB69588.1"/>
    </source>
</evidence>
<dbReference type="AlphaFoldDB" id="A0A560I297"/>
<evidence type="ECO:0000256" key="5">
    <source>
        <dbReference type="ARBA" id="ARBA00022448"/>
    </source>
</evidence>
<keyword evidence="5" id="KW-0813">Transport</keyword>